<name>A0A1C1D003_9EURO</name>
<reference evidence="2" key="1">
    <citation type="submission" date="2015-07" db="EMBL/GenBank/DDBJ databases">
        <authorList>
            <person name="Teixeira M.M."/>
            <person name="Souza R.C."/>
            <person name="Almeida L.G."/>
            <person name="Vicente V.A."/>
            <person name="de Hoog S."/>
            <person name="Bocca A.L."/>
            <person name="de Almeida S.R."/>
            <person name="Vasconcelos A.T."/>
            <person name="Felipe M.S."/>
        </authorList>
    </citation>
    <scope>NUCLEOTIDE SEQUENCE [LARGE SCALE GENOMIC DNA]</scope>
    <source>
        <strain evidence="2">KSF</strain>
    </source>
</reference>
<gene>
    <name evidence="1" type="ORF">CLCR_11112</name>
</gene>
<organism evidence="1 2">
    <name type="scientific">Cladophialophora carrionii</name>
    <dbReference type="NCBI Taxonomy" id="86049"/>
    <lineage>
        <taxon>Eukaryota</taxon>
        <taxon>Fungi</taxon>
        <taxon>Dikarya</taxon>
        <taxon>Ascomycota</taxon>
        <taxon>Pezizomycotina</taxon>
        <taxon>Eurotiomycetes</taxon>
        <taxon>Chaetothyriomycetidae</taxon>
        <taxon>Chaetothyriales</taxon>
        <taxon>Herpotrichiellaceae</taxon>
        <taxon>Cladophialophora</taxon>
    </lineage>
</organism>
<evidence type="ECO:0000313" key="2">
    <source>
        <dbReference type="Proteomes" id="UP000094526"/>
    </source>
</evidence>
<dbReference type="EMBL" id="LGRB01000008">
    <property type="protein sequence ID" value="OCT53950.1"/>
    <property type="molecule type" value="Genomic_DNA"/>
</dbReference>
<dbReference type="VEuPathDB" id="FungiDB:CLCR_11112"/>
<keyword evidence="2" id="KW-1185">Reference proteome</keyword>
<accession>A0A1C1D003</accession>
<evidence type="ECO:0000313" key="1">
    <source>
        <dbReference type="EMBL" id="OCT53950.1"/>
    </source>
</evidence>
<dbReference type="Proteomes" id="UP000094526">
    <property type="component" value="Unassembled WGS sequence"/>
</dbReference>
<comment type="caution">
    <text evidence="1">The sequence shown here is derived from an EMBL/GenBank/DDBJ whole genome shotgun (WGS) entry which is preliminary data.</text>
</comment>
<protein>
    <submittedName>
        <fullName evidence="1">Uncharacterized protein</fullName>
    </submittedName>
</protein>
<proteinExistence type="predicted"/>
<sequence>MPPTPRLLWYMPAFQIPSSQSRFKIPGSKFQPVLRITVPDIHYSTVPAPTNANDNDNDMGKEKEATMHVTSYLAYIA</sequence>
<dbReference type="AlphaFoldDB" id="A0A1C1D003"/>